<reference evidence="2 3" key="1">
    <citation type="journal article" date="2018" name="Front. Plant Sci.">
        <title>Red Clover (Trifolium pratense) and Zigzag Clover (T. medium) - A Picture of Genomic Similarities and Differences.</title>
        <authorList>
            <person name="Dluhosova J."/>
            <person name="Istvanek J."/>
            <person name="Nedelnik J."/>
            <person name="Repkova J."/>
        </authorList>
    </citation>
    <scope>NUCLEOTIDE SEQUENCE [LARGE SCALE GENOMIC DNA]</scope>
    <source>
        <strain evidence="3">cv. 10/8</strain>
        <tissue evidence="2">Leaf</tissue>
    </source>
</reference>
<feature type="non-terminal residue" evidence="2">
    <location>
        <position position="1"/>
    </location>
</feature>
<evidence type="ECO:0000256" key="1">
    <source>
        <dbReference type="SAM" id="MobiDB-lite"/>
    </source>
</evidence>
<organism evidence="2 3">
    <name type="scientific">Trifolium medium</name>
    <dbReference type="NCBI Taxonomy" id="97028"/>
    <lineage>
        <taxon>Eukaryota</taxon>
        <taxon>Viridiplantae</taxon>
        <taxon>Streptophyta</taxon>
        <taxon>Embryophyta</taxon>
        <taxon>Tracheophyta</taxon>
        <taxon>Spermatophyta</taxon>
        <taxon>Magnoliopsida</taxon>
        <taxon>eudicotyledons</taxon>
        <taxon>Gunneridae</taxon>
        <taxon>Pentapetalae</taxon>
        <taxon>rosids</taxon>
        <taxon>fabids</taxon>
        <taxon>Fabales</taxon>
        <taxon>Fabaceae</taxon>
        <taxon>Papilionoideae</taxon>
        <taxon>50 kb inversion clade</taxon>
        <taxon>NPAAA clade</taxon>
        <taxon>Hologalegina</taxon>
        <taxon>IRL clade</taxon>
        <taxon>Trifolieae</taxon>
        <taxon>Trifolium</taxon>
    </lineage>
</organism>
<feature type="compositionally biased region" description="Low complexity" evidence="1">
    <location>
        <begin position="23"/>
        <end position="33"/>
    </location>
</feature>
<accession>A0A392QLA8</accession>
<evidence type="ECO:0000313" key="3">
    <source>
        <dbReference type="Proteomes" id="UP000265520"/>
    </source>
</evidence>
<proteinExistence type="predicted"/>
<sequence>DVDVDSNEVRSTDGHTSDDEDATYSVSSVYDSSYDGDDTGNDHDDDDVGDDHDFDDDAVVGDRAVRINSMTADEIRAMEFGSIDEAYQFYYEYVDKV</sequence>
<protein>
    <submittedName>
        <fullName evidence="2">Protein FAR1-RELATED SEQUENCE 5</fullName>
    </submittedName>
</protein>
<comment type="caution">
    <text evidence="2">The sequence shown here is derived from an EMBL/GenBank/DDBJ whole genome shotgun (WGS) entry which is preliminary data.</text>
</comment>
<keyword evidence="3" id="KW-1185">Reference proteome</keyword>
<feature type="compositionally biased region" description="Acidic residues" evidence="1">
    <location>
        <begin position="34"/>
        <end position="56"/>
    </location>
</feature>
<feature type="compositionally biased region" description="Basic and acidic residues" evidence="1">
    <location>
        <begin position="7"/>
        <end position="17"/>
    </location>
</feature>
<dbReference type="AlphaFoldDB" id="A0A392QLA8"/>
<feature type="region of interest" description="Disordered" evidence="1">
    <location>
        <begin position="1"/>
        <end position="56"/>
    </location>
</feature>
<evidence type="ECO:0000313" key="2">
    <source>
        <dbReference type="EMBL" id="MCI24707.1"/>
    </source>
</evidence>
<dbReference type="Proteomes" id="UP000265520">
    <property type="component" value="Unassembled WGS sequence"/>
</dbReference>
<dbReference type="EMBL" id="LXQA010143114">
    <property type="protein sequence ID" value="MCI24707.1"/>
    <property type="molecule type" value="Genomic_DNA"/>
</dbReference>
<name>A0A392QLA8_9FABA</name>